<name>A0AAE4MVX6_9ENTR</name>
<proteinExistence type="predicted"/>
<evidence type="ECO:0000256" key="2">
    <source>
        <dbReference type="PIRSR" id="PIRSR640198-2"/>
    </source>
</evidence>
<accession>A0AAE4MVX6</accession>
<evidence type="ECO:0000256" key="1">
    <source>
        <dbReference type="PIRSR" id="PIRSR640198-1"/>
    </source>
</evidence>
<dbReference type="GO" id="GO:0005524">
    <property type="term" value="F:ATP binding"/>
    <property type="evidence" value="ECO:0007669"/>
    <property type="project" value="UniProtKB-KW"/>
</dbReference>
<dbReference type="Gene3D" id="1.10.3290.10">
    <property type="entry name" value="Fido-like domain"/>
    <property type="match status" value="1"/>
</dbReference>
<protein>
    <submittedName>
        <fullName evidence="4">Fic family protein</fullName>
    </submittedName>
</protein>
<evidence type="ECO:0000313" key="5">
    <source>
        <dbReference type="Proteomes" id="UP001187239"/>
    </source>
</evidence>
<dbReference type="EMBL" id="JAWHXQ010000046">
    <property type="protein sequence ID" value="MDV0614575.1"/>
    <property type="molecule type" value="Genomic_DNA"/>
</dbReference>
<dbReference type="Proteomes" id="UP001187239">
    <property type="component" value="Unassembled WGS sequence"/>
</dbReference>
<dbReference type="AlphaFoldDB" id="A0AAE4MVX6"/>
<dbReference type="PANTHER" id="PTHR13504:SF38">
    <property type="entry name" value="FIDO DOMAIN-CONTAINING PROTEIN"/>
    <property type="match status" value="1"/>
</dbReference>
<evidence type="ECO:0000313" key="4">
    <source>
        <dbReference type="EMBL" id="MDV0614575.1"/>
    </source>
</evidence>
<keyword evidence="2" id="KW-0067">ATP-binding</keyword>
<reference evidence="4" key="1">
    <citation type="submission" date="2023-10" db="EMBL/GenBank/DDBJ databases">
        <title>Surveillance and assessment of the effects of hospital wastewater treatment on clearance of pathogenic bacterial and antimicrobial resistance genes.</title>
        <authorList>
            <person name="Wu Y."/>
        </authorList>
    </citation>
    <scope>NUCLEOTIDE SEQUENCE</scope>
    <source>
        <strain evidence="4">23-M-SY-8</strain>
    </source>
</reference>
<organism evidence="4 5">
    <name type="scientific">Klebsiella quasipneumoniae subsp. similipneumoniae</name>
    <dbReference type="NCBI Taxonomy" id="1463164"/>
    <lineage>
        <taxon>Bacteria</taxon>
        <taxon>Pseudomonadati</taxon>
        <taxon>Pseudomonadota</taxon>
        <taxon>Gammaproteobacteria</taxon>
        <taxon>Enterobacterales</taxon>
        <taxon>Enterobacteriaceae</taxon>
        <taxon>Klebsiella/Raoultella group</taxon>
        <taxon>Klebsiella</taxon>
        <taxon>Klebsiella pneumoniae complex</taxon>
    </lineage>
</organism>
<dbReference type="InterPro" id="IPR036597">
    <property type="entry name" value="Fido-like_dom_sf"/>
</dbReference>
<feature type="active site" evidence="1">
    <location>
        <position position="273"/>
    </location>
</feature>
<keyword evidence="2" id="KW-0547">Nucleotide-binding</keyword>
<dbReference type="RefSeq" id="WP_064157981.1">
    <property type="nucleotide sequence ID" value="NZ_JAWHXQ010000046.1"/>
</dbReference>
<feature type="domain" description="Fido" evidence="3">
    <location>
        <begin position="182"/>
        <end position="338"/>
    </location>
</feature>
<dbReference type="Pfam" id="PF02661">
    <property type="entry name" value="Fic"/>
    <property type="match status" value="1"/>
</dbReference>
<dbReference type="PANTHER" id="PTHR13504">
    <property type="entry name" value="FIDO DOMAIN-CONTAINING PROTEIN DDB_G0283145"/>
    <property type="match status" value="1"/>
</dbReference>
<dbReference type="InterPro" id="IPR003812">
    <property type="entry name" value="Fido"/>
</dbReference>
<dbReference type="InterPro" id="IPR040198">
    <property type="entry name" value="Fido_containing"/>
</dbReference>
<evidence type="ECO:0000259" key="3">
    <source>
        <dbReference type="PROSITE" id="PS51459"/>
    </source>
</evidence>
<feature type="binding site" evidence="2">
    <location>
        <begin position="277"/>
        <end position="284"/>
    </location>
    <ligand>
        <name>ATP</name>
        <dbReference type="ChEBI" id="CHEBI:30616"/>
    </ligand>
</feature>
<dbReference type="PROSITE" id="PS51459">
    <property type="entry name" value="FIDO"/>
    <property type="match status" value="1"/>
</dbReference>
<comment type="caution">
    <text evidence="4">The sequence shown here is derived from an EMBL/GenBank/DDBJ whole genome shotgun (WGS) entry which is preliminary data.</text>
</comment>
<sequence>MAKHPVEQAPVLNFSDLKIDSILPYLSKYGVIDERGRYLHWSQLKWRVPSKEANDIWLAIKFNRHHLKKNIGLLDKSNNGFHYIIHDSLEPKLHKIVQLGAGRIAAVAGAQASNNIKQNYLVSSLLMEEAITSAQLEGAATTRADAKKMLEEELSPVTEGERMILNNYMLLRLADRRKNEPLTRDLMLEFHRVATKGVSENNNVPGEFRCSNDIYIGDEDNPLFYPPDHSLLEERLEAICRFANDSHDGESGSKFIPPVIKAIILHFLMGYEHAFRDGNGRTARAIFYWFMLKNGYDIFEYISISKVIKEHARDYGLSYLYVQKDFGDLTYFIDFHLRVILEAFDELQEYLKVKTDEFYEIVKILEYSKYKDALSFTQKDLIKKGIKEPGRMFKVKSVQNIYGVSENTARKILRELVSLGIFLPITLGRTTHYIAPADLRDRLKTK</sequence>
<dbReference type="SUPFAM" id="SSF140931">
    <property type="entry name" value="Fic-like"/>
    <property type="match status" value="1"/>
</dbReference>
<gene>
    <name evidence="4" type="ORF">RZO73_29280</name>
</gene>